<evidence type="ECO:0000313" key="3">
    <source>
        <dbReference type="Proteomes" id="UP000734511"/>
    </source>
</evidence>
<evidence type="ECO:0000259" key="1">
    <source>
        <dbReference type="Pfam" id="PF12680"/>
    </source>
</evidence>
<dbReference type="InterPro" id="IPR037401">
    <property type="entry name" value="SnoaL-like"/>
</dbReference>
<evidence type="ECO:0000313" key="2">
    <source>
        <dbReference type="EMBL" id="NJP47304.1"/>
    </source>
</evidence>
<keyword evidence="3" id="KW-1185">Reference proteome</keyword>
<reference evidence="2 3" key="1">
    <citation type="submission" date="2020-03" db="EMBL/GenBank/DDBJ databases">
        <title>WGS of actinomycetes isolated from Thailand.</title>
        <authorList>
            <person name="Thawai C."/>
        </authorList>
    </citation>
    <scope>NUCLEOTIDE SEQUENCE [LARGE SCALE GENOMIC DNA]</scope>
    <source>
        <strain evidence="2 3">PRB2-1</strain>
    </source>
</reference>
<dbReference type="Gene3D" id="3.10.450.50">
    <property type="match status" value="1"/>
</dbReference>
<organism evidence="2 3">
    <name type="scientific">Actinacidiphila epipremni</name>
    <dbReference type="NCBI Taxonomy" id="2053013"/>
    <lineage>
        <taxon>Bacteria</taxon>
        <taxon>Bacillati</taxon>
        <taxon>Actinomycetota</taxon>
        <taxon>Actinomycetes</taxon>
        <taxon>Kitasatosporales</taxon>
        <taxon>Streptomycetaceae</taxon>
        <taxon>Actinacidiphila</taxon>
    </lineage>
</organism>
<sequence>MATTDRFRAAVESRDLGALEALFTEDIRLYSPVKFRPFEGRALVLGLFGVLGRTFEDVRYSGRLDGAAERGADGLRSAAAALPFQASVKGRQIHGIDLLHLDGARRITEITVMIRPQSAVQIVAEAIHAGLVADGLLPAPVPADR</sequence>
<dbReference type="InterPro" id="IPR032710">
    <property type="entry name" value="NTF2-like_dom_sf"/>
</dbReference>
<protein>
    <submittedName>
        <fullName evidence="2">Nuclear transport factor 2 family protein</fullName>
    </submittedName>
</protein>
<name>A0ABX0ZYE5_9ACTN</name>
<dbReference type="SUPFAM" id="SSF54427">
    <property type="entry name" value="NTF2-like"/>
    <property type="match status" value="1"/>
</dbReference>
<comment type="caution">
    <text evidence="2">The sequence shown here is derived from an EMBL/GenBank/DDBJ whole genome shotgun (WGS) entry which is preliminary data.</text>
</comment>
<proteinExistence type="predicted"/>
<accession>A0ABX0ZYE5</accession>
<gene>
    <name evidence="2" type="ORF">HCN08_28455</name>
</gene>
<dbReference type="EMBL" id="JAATEJ010000028">
    <property type="protein sequence ID" value="NJP47304.1"/>
    <property type="molecule type" value="Genomic_DNA"/>
</dbReference>
<dbReference type="Pfam" id="PF12680">
    <property type="entry name" value="SnoaL_2"/>
    <property type="match status" value="1"/>
</dbReference>
<dbReference type="RefSeq" id="WP_167986134.1">
    <property type="nucleotide sequence ID" value="NZ_JAATEJ010000028.1"/>
</dbReference>
<feature type="domain" description="SnoaL-like" evidence="1">
    <location>
        <begin position="6"/>
        <end position="62"/>
    </location>
</feature>
<dbReference type="Proteomes" id="UP000734511">
    <property type="component" value="Unassembled WGS sequence"/>
</dbReference>